<dbReference type="OrthoDB" id="9809766at2"/>
<dbReference type="SMART" id="SM00388">
    <property type="entry name" value="HisKA"/>
    <property type="match status" value="1"/>
</dbReference>
<evidence type="ECO:0000256" key="12">
    <source>
        <dbReference type="SAM" id="Phobius"/>
    </source>
</evidence>
<keyword evidence="9" id="KW-0067">ATP-binding</keyword>
<dbReference type="GO" id="GO:0000155">
    <property type="term" value="F:phosphorelay sensor kinase activity"/>
    <property type="evidence" value="ECO:0007669"/>
    <property type="project" value="InterPro"/>
</dbReference>
<evidence type="ECO:0000256" key="11">
    <source>
        <dbReference type="ARBA" id="ARBA00023012"/>
    </source>
</evidence>
<keyword evidence="16" id="KW-1185">Reference proteome</keyword>
<keyword evidence="6 12" id="KW-0812">Transmembrane</keyword>
<dbReference type="SUPFAM" id="SSF47384">
    <property type="entry name" value="Homodimeric domain of signal transducing histidine kinase"/>
    <property type="match status" value="1"/>
</dbReference>
<protein>
    <recommendedName>
        <fullName evidence="3">histidine kinase</fullName>
        <ecNumber evidence="3">2.7.13.3</ecNumber>
    </recommendedName>
</protein>
<dbReference type="RefSeq" id="WP_114074955.1">
    <property type="nucleotide sequence ID" value="NZ_CP030918.1"/>
</dbReference>
<dbReference type="GO" id="GO:0005524">
    <property type="term" value="F:ATP binding"/>
    <property type="evidence" value="ECO:0007669"/>
    <property type="project" value="UniProtKB-KW"/>
</dbReference>
<dbReference type="InterPro" id="IPR036097">
    <property type="entry name" value="HisK_dim/P_sf"/>
</dbReference>
<comment type="catalytic activity">
    <reaction evidence="1">
        <text>ATP + protein L-histidine = ADP + protein N-phospho-L-histidine.</text>
        <dbReference type="EC" id="2.7.13.3"/>
    </reaction>
</comment>
<dbReference type="PANTHER" id="PTHR45436">
    <property type="entry name" value="SENSOR HISTIDINE KINASE YKOH"/>
    <property type="match status" value="1"/>
</dbReference>
<dbReference type="InterPro" id="IPR036890">
    <property type="entry name" value="HATPase_C_sf"/>
</dbReference>
<dbReference type="KEGG" id="pars:DRW48_02055"/>
<evidence type="ECO:0000256" key="1">
    <source>
        <dbReference type="ARBA" id="ARBA00000085"/>
    </source>
</evidence>
<dbReference type="PROSITE" id="PS50109">
    <property type="entry name" value="HIS_KIN"/>
    <property type="match status" value="1"/>
</dbReference>
<organism evidence="15 16">
    <name type="scientific">Paracoccus suum</name>
    <dbReference type="NCBI Taxonomy" id="2259340"/>
    <lineage>
        <taxon>Bacteria</taxon>
        <taxon>Pseudomonadati</taxon>
        <taxon>Pseudomonadota</taxon>
        <taxon>Alphaproteobacteria</taxon>
        <taxon>Rhodobacterales</taxon>
        <taxon>Paracoccaceae</taxon>
        <taxon>Paracoccus</taxon>
    </lineage>
</organism>
<feature type="transmembrane region" description="Helical" evidence="12">
    <location>
        <begin position="138"/>
        <end position="160"/>
    </location>
</feature>
<evidence type="ECO:0000256" key="4">
    <source>
        <dbReference type="ARBA" id="ARBA00022553"/>
    </source>
</evidence>
<dbReference type="GO" id="GO:0005886">
    <property type="term" value="C:plasma membrane"/>
    <property type="evidence" value="ECO:0007669"/>
    <property type="project" value="TreeGrafter"/>
</dbReference>
<dbReference type="InterPro" id="IPR003660">
    <property type="entry name" value="HAMP_dom"/>
</dbReference>
<keyword evidence="12" id="KW-0472">Membrane</keyword>
<name>A0A344PGY1_9RHOB</name>
<dbReference type="EMBL" id="CP030918">
    <property type="protein sequence ID" value="AXC48636.1"/>
    <property type="molecule type" value="Genomic_DNA"/>
</dbReference>
<sequence>MTRTPPRSLTRDLTLGFGCGLVAVWLAALAIGWAVLGVEIDEIYDAALTRTSERLAVIGAGAGAAGLGDRRPAGALRARLTATDGQTVYAVGELPAETPIGFSRVDGLRVLTQRLPDGGLLQVADPLAERREAVRETLLSALVPFALLLPLAIFGLWRFVRRQLAPVNALSREVADRGAADLRPLSAAPLPVELQPMHDAVDRLMGRLDEALAAERAFSSNAAHELRTPIAAALAQAEMLEAEATDPRLARRASTLAAQLRRVGRLAGKLLELARAEGGAASGPKAAPQDVRQALQLVAAEFPTTELALPEKPHLLAVDLDAFAVIARNLIENAVLHGTDPITVVLAGDTLTVCNGGQVLDPTLLNQLTRRFQRGASRASGSGLGLAIVEGHALREGAALTLASPAPGRGDGFCATVRFRT</sequence>
<dbReference type="Gene3D" id="1.10.287.130">
    <property type="match status" value="1"/>
</dbReference>
<feature type="transmembrane region" description="Helical" evidence="12">
    <location>
        <begin position="12"/>
        <end position="36"/>
    </location>
</feature>
<evidence type="ECO:0000313" key="16">
    <source>
        <dbReference type="Proteomes" id="UP000252023"/>
    </source>
</evidence>
<keyword evidence="10 12" id="KW-1133">Transmembrane helix</keyword>
<dbReference type="InterPro" id="IPR003594">
    <property type="entry name" value="HATPase_dom"/>
</dbReference>
<evidence type="ECO:0000256" key="2">
    <source>
        <dbReference type="ARBA" id="ARBA00004141"/>
    </source>
</evidence>
<dbReference type="Proteomes" id="UP000252023">
    <property type="component" value="Chromosome"/>
</dbReference>
<feature type="domain" description="Histidine kinase" evidence="13">
    <location>
        <begin position="221"/>
        <end position="421"/>
    </location>
</feature>
<keyword evidence="7" id="KW-0547">Nucleotide-binding</keyword>
<dbReference type="Pfam" id="PF00512">
    <property type="entry name" value="HisKA"/>
    <property type="match status" value="1"/>
</dbReference>
<dbReference type="InterPro" id="IPR050428">
    <property type="entry name" value="TCS_sensor_his_kinase"/>
</dbReference>
<evidence type="ECO:0000256" key="7">
    <source>
        <dbReference type="ARBA" id="ARBA00022741"/>
    </source>
</evidence>
<evidence type="ECO:0000256" key="5">
    <source>
        <dbReference type="ARBA" id="ARBA00022679"/>
    </source>
</evidence>
<dbReference type="SUPFAM" id="SSF55874">
    <property type="entry name" value="ATPase domain of HSP90 chaperone/DNA topoisomerase II/histidine kinase"/>
    <property type="match status" value="1"/>
</dbReference>
<dbReference type="EC" id="2.7.13.3" evidence="3"/>
<keyword evidence="5" id="KW-0808">Transferase</keyword>
<evidence type="ECO:0000256" key="10">
    <source>
        <dbReference type="ARBA" id="ARBA00022989"/>
    </source>
</evidence>
<proteinExistence type="predicted"/>
<comment type="subcellular location">
    <subcellularLocation>
        <location evidence="2">Membrane</location>
        <topology evidence="2">Multi-pass membrane protein</topology>
    </subcellularLocation>
</comment>
<dbReference type="AlphaFoldDB" id="A0A344PGY1"/>
<dbReference type="InterPro" id="IPR003661">
    <property type="entry name" value="HisK_dim/P_dom"/>
</dbReference>
<evidence type="ECO:0000259" key="13">
    <source>
        <dbReference type="PROSITE" id="PS50109"/>
    </source>
</evidence>
<evidence type="ECO:0000256" key="9">
    <source>
        <dbReference type="ARBA" id="ARBA00022840"/>
    </source>
</evidence>
<evidence type="ECO:0000256" key="8">
    <source>
        <dbReference type="ARBA" id="ARBA00022777"/>
    </source>
</evidence>
<dbReference type="PANTHER" id="PTHR45436:SF14">
    <property type="entry name" value="SENSOR PROTEIN QSEC"/>
    <property type="match status" value="1"/>
</dbReference>
<dbReference type="Pfam" id="PF02518">
    <property type="entry name" value="HATPase_c"/>
    <property type="match status" value="1"/>
</dbReference>
<feature type="domain" description="HAMP" evidence="14">
    <location>
        <begin position="161"/>
        <end position="213"/>
    </location>
</feature>
<dbReference type="SMART" id="SM00387">
    <property type="entry name" value="HATPase_c"/>
    <property type="match status" value="1"/>
</dbReference>
<dbReference type="CDD" id="cd00082">
    <property type="entry name" value="HisKA"/>
    <property type="match status" value="1"/>
</dbReference>
<accession>A0A344PGY1</accession>
<reference evidence="16" key="1">
    <citation type="submission" date="2018-07" db="EMBL/GenBank/DDBJ databases">
        <title>Genome sequencing of Paracoccus sp. SC2-6.</title>
        <authorList>
            <person name="Heo J."/>
            <person name="Kim S.-J."/>
            <person name="Kwon S.-W."/>
        </authorList>
    </citation>
    <scope>NUCLEOTIDE SEQUENCE [LARGE SCALE GENOMIC DNA]</scope>
    <source>
        <strain evidence="16">SC2-6</strain>
    </source>
</reference>
<gene>
    <name evidence="15" type="ORF">DRW48_02055</name>
</gene>
<keyword evidence="11" id="KW-0902">Two-component regulatory system</keyword>
<dbReference type="Gene3D" id="3.30.565.10">
    <property type="entry name" value="Histidine kinase-like ATPase, C-terminal domain"/>
    <property type="match status" value="1"/>
</dbReference>
<dbReference type="PROSITE" id="PS50885">
    <property type="entry name" value="HAMP"/>
    <property type="match status" value="1"/>
</dbReference>
<keyword evidence="8 15" id="KW-0418">Kinase</keyword>
<evidence type="ECO:0000259" key="14">
    <source>
        <dbReference type="PROSITE" id="PS50885"/>
    </source>
</evidence>
<keyword evidence="4" id="KW-0597">Phosphoprotein</keyword>
<evidence type="ECO:0000256" key="3">
    <source>
        <dbReference type="ARBA" id="ARBA00012438"/>
    </source>
</evidence>
<evidence type="ECO:0000256" key="6">
    <source>
        <dbReference type="ARBA" id="ARBA00022692"/>
    </source>
</evidence>
<evidence type="ECO:0000313" key="15">
    <source>
        <dbReference type="EMBL" id="AXC48636.1"/>
    </source>
</evidence>
<dbReference type="InterPro" id="IPR005467">
    <property type="entry name" value="His_kinase_dom"/>
</dbReference>